<keyword evidence="12" id="KW-1185">Reference proteome</keyword>
<evidence type="ECO:0000256" key="8">
    <source>
        <dbReference type="ARBA" id="ARBA00023012"/>
    </source>
</evidence>
<gene>
    <name evidence="11" type="ORF">GCM10025790_10160</name>
</gene>
<evidence type="ECO:0000256" key="4">
    <source>
        <dbReference type="ARBA" id="ARBA00022679"/>
    </source>
</evidence>
<dbReference type="InterPro" id="IPR003594">
    <property type="entry name" value="HATPase_dom"/>
</dbReference>
<comment type="caution">
    <text evidence="11">The sequence shown here is derived from an EMBL/GenBank/DDBJ whole genome shotgun (WGS) entry which is preliminary data.</text>
</comment>
<accession>A0ABP9FX26</accession>
<dbReference type="InterPro" id="IPR011712">
    <property type="entry name" value="Sig_transdc_His_kin_sub3_dim/P"/>
</dbReference>
<evidence type="ECO:0000256" key="9">
    <source>
        <dbReference type="SAM" id="Phobius"/>
    </source>
</evidence>
<dbReference type="Gene3D" id="1.20.5.1930">
    <property type="match status" value="1"/>
</dbReference>
<keyword evidence="8" id="KW-0902">Two-component regulatory system</keyword>
<reference evidence="12" key="1">
    <citation type="journal article" date="2019" name="Int. J. Syst. Evol. Microbiol.">
        <title>The Global Catalogue of Microorganisms (GCM) 10K type strain sequencing project: providing services to taxonomists for standard genome sequencing and annotation.</title>
        <authorList>
            <consortium name="The Broad Institute Genomics Platform"/>
            <consortium name="The Broad Institute Genome Sequencing Center for Infectious Disease"/>
            <person name="Wu L."/>
            <person name="Ma J."/>
        </authorList>
    </citation>
    <scope>NUCLEOTIDE SEQUENCE [LARGE SCALE GENOMIC DNA]</scope>
    <source>
        <strain evidence="12">JCM 19129</strain>
    </source>
</reference>
<dbReference type="Pfam" id="PF02518">
    <property type="entry name" value="HATPase_c"/>
    <property type="match status" value="1"/>
</dbReference>
<dbReference type="PANTHER" id="PTHR24421">
    <property type="entry name" value="NITRATE/NITRITE SENSOR PROTEIN NARX-RELATED"/>
    <property type="match status" value="1"/>
</dbReference>
<dbReference type="InterPro" id="IPR005467">
    <property type="entry name" value="His_kinase_dom"/>
</dbReference>
<sequence>MLKRKTSSRDLKPGGVLAKCAKIALLARVLCIYPVVVGWSDLGSISELLLVIVAVAGSTGLLLSWDRLSGFVRRHPSVVAIDILVALMIFGSTSAPHVYMGYLGSTAVLIGLFFPTVGQIALTLLLSCGYLSVAMAYSFQESSLAPTPAAAAASLVLFACLTYVGRVMQRLQAQVDLSLQAAKKSAAEAAQGDERARVARELHDSLVKSLEGISLQAVAMKMRGEAPDSAAAISAAAKQAVQESRELLTDLREAAVPPLCSALERTVEELQALYPVCITLEVEKLPDLPVHIRHATHKIVEEALSNAAQHSGSGAVTCRISRVGGKLHAEVQDYGSGLPRHAQRQNGHFGLIGMRERAEEAGGRLTISSKEGRGTTVVFSVPLGLEGEMNGRSARSHS</sequence>
<dbReference type="SUPFAM" id="SSF55874">
    <property type="entry name" value="ATPase domain of HSP90 chaperone/DNA topoisomerase II/histidine kinase"/>
    <property type="match status" value="1"/>
</dbReference>
<evidence type="ECO:0000256" key="7">
    <source>
        <dbReference type="ARBA" id="ARBA00022840"/>
    </source>
</evidence>
<protein>
    <recommendedName>
        <fullName evidence="2">histidine kinase</fullName>
        <ecNumber evidence="2">2.7.13.3</ecNumber>
    </recommendedName>
</protein>
<keyword evidence="9" id="KW-0812">Transmembrane</keyword>
<dbReference type="SMART" id="SM00387">
    <property type="entry name" value="HATPase_c"/>
    <property type="match status" value="1"/>
</dbReference>
<dbReference type="PROSITE" id="PS50109">
    <property type="entry name" value="HIS_KIN"/>
    <property type="match status" value="1"/>
</dbReference>
<evidence type="ECO:0000313" key="11">
    <source>
        <dbReference type="EMBL" id="GAA4916768.1"/>
    </source>
</evidence>
<dbReference type="Gene3D" id="3.30.565.10">
    <property type="entry name" value="Histidine kinase-like ATPase, C-terminal domain"/>
    <property type="match status" value="1"/>
</dbReference>
<dbReference type="Proteomes" id="UP001500368">
    <property type="component" value="Unassembled WGS sequence"/>
</dbReference>
<proteinExistence type="predicted"/>
<evidence type="ECO:0000256" key="3">
    <source>
        <dbReference type="ARBA" id="ARBA00022553"/>
    </source>
</evidence>
<dbReference type="RefSeq" id="WP_345476986.1">
    <property type="nucleotide sequence ID" value="NZ_BAABLW010000005.1"/>
</dbReference>
<evidence type="ECO:0000256" key="2">
    <source>
        <dbReference type="ARBA" id="ARBA00012438"/>
    </source>
</evidence>
<name>A0ABP9FX26_9MICC</name>
<keyword evidence="5" id="KW-0547">Nucleotide-binding</keyword>
<feature type="transmembrane region" description="Helical" evidence="9">
    <location>
        <begin position="45"/>
        <end position="65"/>
    </location>
</feature>
<keyword evidence="3" id="KW-0597">Phosphoprotein</keyword>
<evidence type="ECO:0000256" key="6">
    <source>
        <dbReference type="ARBA" id="ARBA00022777"/>
    </source>
</evidence>
<keyword evidence="9" id="KW-0472">Membrane</keyword>
<keyword evidence="4" id="KW-0808">Transferase</keyword>
<dbReference type="EC" id="2.7.13.3" evidence="2"/>
<evidence type="ECO:0000256" key="1">
    <source>
        <dbReference type="ARBA" id="ARBA00000085"/>
    </source>
</evidence>
<keyword evidence="9" id="KW-1133">Transmembrane helix</keyword>
<organism evidence="11 12">
    <name type="scientific">Nesterenkonia rhizosphaerae</name>
    <dbReference type="NCBI Taxonomy" id="1348272"/>
    <lineage>
        <taxon>Bacteria</taxon>
        <taxon>Bacillati</taxon>
        <taxon>Actinomycetota</taxon>
        <taxon>Actinomycetes</taxon>
        <taxon>Micrococcales</taxon>
        <taxon>Micrococcaceae</taxon>
        <taxon>Nesterenkonia</taxon>
    </lineage>
</organism>
<evidence type="ECO:0000256" key="5">
    <source>
        <dbReference type="ARBA" id="ARBA00022741"/>
    </source>
</evidence>
<dbReference type="InterPro" id="IPR050482">
    <property type="entry name" value="Sensor_HK_TwoCompSys"/>
</dbReference>
<dbReference type="Pfam" id="PF07730">
    <property type="entry name" value="HisKA_3"/>
    <property type="match status" value="1"/>
</dbReference>
<dbReference type="InterPro" id="IPR036890">
    <property type="entry name" value="HATPase_C_sf"/>
</dbReference>
<feature type="transmembrane region" description="Helical" evidence="9">
    <location>
        <begin position="20"/>
        <end position="39"/>
    </location>
</feature>
<keyword evidence="6" id="KW-0418">Kinase</keyword>
<evidence type="ECO:0000259" key="10">
    <source>
        <dbReference type="PROSITE" id="PS50109"/>
    </source>
</evidence>
<comment type="catalytic activity">
    <reaction evidence="1">
        <text>ATP + protein L-histidine = ADP + protein N-phospho-L-histidine.</text>
        <dbReference type="EC" id="2.7.13.3"/>
    </reaction>
</comment>
<feature type="transmembrane region" description="Helical" evidence="9">
    <location>
        <begin position="77"/>
        <end position="93"/>
    </location>
</feature>
<feature type="domain" description="Histidine kinase" evidence="10">
    <location>
        <begin position="201"/>
        <end position="385"/>
    </location>
</feature>
<keyword evidence="7" id="KW-0067">ATP-binding</keyword>
<feature type="transmembrane region" description="Helical" evidence="9">
    <location>
        <begin position="145"/>
        <end position="164"/>
    </location>
</feature>
<dbReference type="PANTHER" id="PTHR24421:SF10">
    <property type="entry name" value="NITRATE_NITRITE SENSOR PROTEIN NARQ"/>
    <property type="match status" value="1"/>
</dbReference>
<dbReference type="EMBL" id="BAABLW010000005">
    <property type="protein sequence ID" value="GAA4916768.1"/>
    <property type="molecule type" value="Genomic_DNA"/>
</dbReference>
<dbReference type="CDD" id="cd16917">
    <property type="entry name" value="HATPase_UhpB-NarQ-NarX-like"/>
    <property type="match status" value="1"/>
</dbReference>
<evidence type="ECO:0000313" key="12">
    <source>
        <dbReference type="Proteomes" id="UP001500368"/>
    </source>
</evidence>